<dbReference type="AlphaFoldDB" id="A0A9W9VQQ3"/>
<reference evidence="3" key="1">
    <citation type="submission" date="2022-12" db="EMBL/GenBank/DDBJ databases">
        <authorList>
            <person name="Petersen C."/>
        </authorList>
    </citation>
    <scope>NUCLEOTIDE SEQUENCE</scope>
    <source>
        <strain evidence="3">IBT 29677</strain>
    </source>
</reference>
<organism evidence="3 4">
    <name type="scientific">Penicillium cosmopolitanum</name>
    <dbReference type="NCBI Taxonomy" id="1131564"/>
    <lineage>
        <taxon>Eukaryota</taxon>
        <taxon>Fungi</taxon>
        <taxon>Dikarya</taxon>
        <taxon>Ascomycota</taxon>
        <taxon>Pezizomycotina</taxon>
        <taxon>Eurotiomycetes</taxon>
        <taxon>Eurotiomycetidae</taxon>
        <taxon>Eurotiales</taxon>
        <taxon>Aspergillaceae</taxon>
        <taxon>Penicillium</taxon>
    </lineage>
</organism>
<dbReference type="Gene3D" id="3.40.50.1820">
    <property type="entry name" value="alpha/beta hydrolase"/>
    <property type="match status" value="1"/>
</dbReference>
<reference evidence="3" key="2">
    <citation type="journal article" date="2023" name="IMA Fungus">
        <title>Comparative genomic study of the Penicillium genus elucidates a diverse pangenome and 15 lateral gene transfer events.</title>
        <authorList>
            <person name="Petersen C."/>
            <person name="Sorensen T."/>
            <person name="Nielsen M.R."/>
            <person name="Sondergaard T.E."/>
            <person name="Sorensen J.L."/>
            <person name="Fitzpatrick D.A."/>
            <person name="Frisvad J.C."/>
            <person name="Nielsen K.L."/>
        </authorList>
    </citation>
    <scope>NUCLEOTIDE SEQUENCE</scope>
    <source>
        <strain evidence="3">IBT 29677</strain>
    </source>
</reference>
<dbReference type="GO" id="GO:0016787">
    <property type="term" value="F:hydrolase activity"/>
    <property type="evidence" value="ECO:0007669"/>
    <property type="project" value="UniProtKB-KW"/>
</dbReference>
<evidence type="ECO:0000313" key="3">
    <source>
        <dbReference type="EMBL" id="KAJ5387460.1"/>
    </source>
</evidence>
<dbReference type="PANTHER" id="PTHR48081:SF8">
    <property type="entry name" value="ALPHA_BETA HYDROLASE FOLD-3 DOMAIN-CONTAINING PROTEIN-RELATED"/>
    <property type="match status" value="1"/>
</dbReference>
<dbReference type="InterPro" id="IPR013094">
    <property type="entry name" value="AB_hydrolase_3"/>
</dbReference>
<dbReference type="SUPFAM" id="SSF53474">
    <property type="entry name" value="alpha/beta-Hydrolases"/>
    <property type="match status" value="1"/>
</dbReference>
<name>A0A9W9VQQ3_9EURO</name>
<dbReference type="InterPro" id="IPR050300">
    <property type="entry name" value="GDXG_lipolytic_enzyme"/>
</dbReference>
<dbReference type="Pfam" id="PF07859">
    <property type="entry name" value="Abhydrolase_3"/>
    <property type="match status" value="1"/>
</dbReference>
<protein>
    <recommendedName>
        <fullName evidence="2">Alpha/beta hydrolase fold-3 domain-containing protein</fullName>
    </recommendedName>
</protein>
<evidence type="ECO:0000259" key="2">
    <source>
        <dbReference type="Pfam" id="PF07859"/>
    </source>
</evidence>
<dbReference type="GO" id="GO:0072330">
    <property type="term" value="P:monocarboxylic acid biosynthetic process"/>
    <property type="evidence" value="ECO:0007669"/>
    <property type="project" value="UniProtKB-ARBA"/>
</dbReference>
<accession>A0A9W9VQQ3</accession>
<evidence type="ECO:0000313" key="4">
    <source>
        <dbReference type="Proteomes" id="UP001147747"/>
    </source>
</evidence>
<dbReference type="GeneID" id="81373618"/>
<feature type="domain" description="Alpha/beta hydrolase fold-3" evidence="2">
    <location>
        <begin position="91"/>
        <end position="297"/>
    </location>
</feature>
<dbReference type="GO" id="GO:0017000">
    <property type="term" value="P:antibiotic biosynthetic process"/>
    <property type="evidence" value="ECO:0007669"/>
    <property type="project" value="UniProtKB-ARBA"/>
</dbReference>
<dbReference type="RefSeq" id="XP_056485258.1">
    <property type="nucleotide sequence ID" value="XM_056634638.1"/>
</dbReference>
<comment type="caution">
    <text evidence="3">The sequence shown here is derived from an EMBL/GenBank/DDBJ whole genome shotgun (WGS) entry which is preliminary data.</text>
</comment>
<dbReference type="OrthoDB" id="408631at2759"/>
<gene>
    <name evidence="3" type="ORF">N7509_010001</name>
</gene>
<keyword evidence="1" id="KW-0378">Hydrolase</keyword>
<dbReference type="PANTHER" id="PTHR48081">
    <property type="entry name" value="AB HYDROLASE SUPERFAMILY PROTEIN C4A8.06C"/>
    <property type="match status" value="1"/>
</dbReference>
<dbReference type="Proteomes" id="UP001147747">
    <property type="component" value="Unassembled WGS sequence"/>
</dbReference>
<dbReference type="EMBL" id="JAPZBU010000009">
    <property type="protein sequence ID" value="KAJ5387460.1"/>
    <property type="molecule type" value="Genomic_DNA"/>
</dbReference>
<dbReference type="InterPro" id="IPR029058">
    <property type="entry name" value="AB_hydrolase_fold"/>
</dbReference>
<sequence>MPLQYDPEFIKEAAPTLHILGNAGKFPVHDVKGRRAYFASFTRDLPPLPENVEKIIRQAPAPDGYQVPIHHIRVKGKQPEETTSTNGDPAIIHFHGGGYFLLSAEMCLPPLIQAVSQTGVQILSIDYRLAPENPYPVPFNDCWAALQWVYANATELNIDTARIAVMGESAGGGLAAALTLKARDTNLSPPLAKQILVYPMLDDRTTTNHAGELAMWTEADNITGWTAYVGEHRGTEKVEPYAAPARVESVDGLPSLYLDSAQLDMFVHEDLEYARRFVTANIPVDLHVYPGLPHGFEAFLAGTSVTKRAYENRFKAMVSF</sequence>
<proteinExistence type="predicted"/>
<evidence type="ECO:0000256" key="1">
    <source>
        <dbReference type="ARBA" id="ARBA00022801"/>
    </source>
</evidence>
<keyword evidence="4" id="KW-1185">Reference proteome</keyword>